<dbReference type="Gene3D" id="3.90.840.10">
    <property type="entry name" value="Thiol-activated cytolysin superfamily/Thiol-activated cytolysin, alpha-beta domain"/>
    <property type="match status" value="1"/>
</dbReference>
<evidence type="ECO:0000313" key="3">
    <source>
        <dbReference type="Proteomes" id="UP000537204"/>
    </source>
</evidence>
<feature type="chain" id="PRO_5031279359" description="Thiol-activated cytolysin" evidence="1">
    <location>
        <begin position="24"/>
        <end position="382"/>
    </location>
</feature>
<accession>A0A7W8ZPH2</accession>
<dbReference type="SUPFAM" id="SSF56978">
    <property type="entry name" value="Perfringolysin"/>
    <property type="match status" value="1"/>
</dbReference>
<dbReference type="AlphaFoldDB" id="A0A7W8ZPH2"/>
<sequence length="382" mass="42025">MRKFNIPSVILFLLIIISACSKTDPPPVTPNPPVVVPPVVVPPVTPGEPADPYIKLQGLAATSGLNFLRDSVWSDKVSHTIVLSFSGGNTLAVLPSFEKNIYPGAIVKGRYLGSKIEPEKISDYLLNPITVLTSIVTDETDGTIKTPSYNANLNYLQKVLTAKSNFTQINSFLYDSYEFTHTNELNLFFGGNVDINTLFGIPKSNGAAVTKIKSGIVVRSIQLNFTVYMDPSLPIEFKQAVDQNLFKSEKISFVNSVDYGRMGLLTIQTDAEKNELNVIINKVSKSEALDERQTKLIATAEIHTYLNGYSAAGKQSVEVASGLDKIQKFYKLISGEGTFSASNYGSPLYYSLQNAVSDYADYPERGHLFRVHVERDKITSTK</sequence>
<dbReference type="Pfam" id="PF01289">
    <property type="entry name" value="Thiol_cytolysin"/>
    <property type="match status" value="1"/>
</dbReference>
<organism evidence="2 3">
    <name type="scientific">Pedobacter cryoconitis</name>
    <dbReference type="NCBI Taxonomy" id="188932"/>
    <lineage>
        <taxon>Bacteria</taxon>
        <taxon>Pseudomonadati</taxon>
        <taxon>Bacteroidota</taxon>
        <taxon>Sphingobacteriia</taxon>
        <taxon>Sphingobacteriales</taxon>
        <taxon>Sphingobacteriaceae</taxon>
        <taxon>Pedobacter</taxon>
    </lineage>
</organism>
<dbReference type="InterPro" id="IPR036363">
    <property type="entry name" value="Thiol_cytolysin_ab_sf"/>
</dbReference>
<dbReference type="RefSeq" id="WP_183883660.1">
    <property type="nucleotide sequence ID" value="NZ_JACHCE010000006.1"/>
</dbReference>
<evidence type="ECO:0000313" key="2">
    <source>
        <dbReference type="EMBL" id="MBB5637797.1"/>
    </source>
</evidence>
<dbReference type="InterPro" id="IPR036359">
    <property type="entry name" value="Thiol_cytolysin_sf"/>
</dbReference>
<name>A0A7W8ZPH2_9SPHI</name>
<dbReference type="GO" id="GO:0015485">
    <property type="term" value="F:cholesterol binding"/>
    <property type="evidence" value="ECO:0007669"/>
    <property type="project" value="InterPro"/>
</dbReference>
<comment type="caution">
    <text evidence="2">The sequence shown here is derived from an EMBL/GenBank/DDBJ whole genome shotgun (WGS) entry which is preliminary data.</text>
</comment>
<evidence type="ECO:0000256" key="1">
    <source>
        <dbReference type="SAM" id="SignalP"/>
    </source>
</evidence>
<protein>
    <recommendedName>
        <fullName evidence="4">Thiol-activated cytolysin</fullName>
    </recommendedName>
</protein>
<dbReference type="EMBL" id="JACHCE010000006">
    <property type="protein sequence ID" value="MBB5637797.1"/>
    <property type="molecule type" value="Genomic_DNA"/>
</dbReference>
<dbReference type="Proteomes" id="UP000537204">
    <property type="component" value="Unassembled WGS sequence"/>
</dbReference>
<proteinExistence type="predicted"/>
<gene>
    <name evidence="2" type="ORF">HDE68_003722</name>
</gene>
<feature type="signal peptide" evidence="1">
    <location>
        <begin position="1"/>
        <end position="23"/>
    </location>
</feature>
<dbReference type="InterPro" id="IPR001869">
    <property type="entry name" value="Thiol_cytolysin"/>
</dbReference>
<keyword evidence="1" id="KW-0732">Signal</keyword>
<evidence type="ECO:0008006" key="4">
    <source>
        <dbReference type="Google" id="ProtNLM"/>
    </source>
</evidence>
<dbReference type="PROSITE" id="PS51257">
    <property type="entry name" value="PROKAR_LIPOPROTEIN"/>
    <property type="match status" value="1"/>
</dbReference>
<reference evidence="2 3" key="1">
    <citation type="submission" date="2020-08" db="EMBL/GenBank/DDBJ databases">
        <title>Genomic Encyclopedia of Type Strains, Phase IV (KMG-V): Genome sequencing to study the core and pangenomes of soil and plant-associated prokaryotes.</title>
        <authorList>
            <person name="Whitman W."/>
        </authorList>
    </citation>
    <scope>NUCLEOTIDE SEQUENCE [LARGE SCALE GENOMIC DNA]</scope>
    <source>
        <strain evidence="2 3">S3M1</strain>
    </source>
</reference>